<dbReference type="InterPro" id="IPR027417">
    <property type="entry name" value="P-loop_NTPase"/>
</dbReference>
<dbReference type="PANTHER" id="PTHR47958">
    <property type="entry name" value="ATP-DEPENDENT RNA HELICASE DBP3"/>
    <property type="match status" value="1"/>
</dbReference>
<dbReference type="Pfam" id="PF00271">
    <property type="entry name" value="Helicase_C"/>
    <property type="match status" value="1"/>
</dbReference>
<keyword evidence="2" id="KW-0547">Nucleotide-binding</keyword>
<reference evidence="2" key="1">
    <citation type="journal article" date="2021" name="Cell">
        <title>Tracing the genetic footprints of vertebrate landing in non-teleost ray-finned fishes.</title>
        <authorList>
            <person name="Bi X."/>
            <person name="Wang K."/>
            <person name="Yang L."/>
            <person name="Pan H."/>
            <person name="Jiang H."/>
            <person name="Wei Q."/>
            <person name="Fang M."/>
            <person name="Yu H."/>
            <person name="Zhu C."/>
            <person name="Cai Y."/>
            <person name="He Y."/>
            <person name="Gan X."/>
            <person name="Zeng H."/>
            <person name="Yu D."/>
            <person name="Zhu Y."/>
            <person name="Jiang H."/>
            <person name="Qiu Q."/>
            <person name="Yang H."/>
            <person name="Zhang Y.E."/>
            <person name="Wang W."/>
            <person name="Zhu M."/>
            <person name="He S."/>
            <person name="Zhang G."/>
        </authorList>
    </citation>
    <scope>NUCLEOTIDE SEQUENCE</scope>
    <source>
        <strain evidence="2">Pddl_001</strain>
    </source>
</reference>
<accession>A0ABS2XR80</accession>
<keyword evidence="2" id="KW-0067">ATP-binding</keyword>
<protein>
    <submittedName>
        <fullName evidence="2">DDX59 helicase</fullName>
    </submittedName>
</protein>
<sequence>MYFFVSLCGYCLNTEGQETPPVLVFVNCKLGADLLCDAIHKVMDLKTVSIHSNKSQIERNRILQGLLQGQYEVVISTGVLGRGLDLVNVKLVVNFNMPSGMDEYIHQVGRAGRLGHRGTTIMFINNNNKRLFLEVVNRVKPTGSLLPPQLLNSLYLHEQMRNEKQRKKNDEGITVTKDNLMDIIRKHYRSANKK</sequence>
<comment type="caution">
    <text evidence="2">The sequence shown here is derived from an EMBL/GenBank/DDBJ whole genome shotgun (WGS) entry which is preliminary data.</text>
</comment>
<feature type="non-terminal residue" evidence="2">
    <location>
        <position position="194"/>
    </location>
</feature>
<dbReference type="SMART" id="SM00490">
    <property type="entry name" value="HELICc"/>
    <property type="match status" value="1"/>
</dbReference>
<feature type="non-terminal residue" evidence="2">
    <location>
        <position position="1"/>
    </location>
</feature>
<proteinExistence type="predicted"/>
<dbReference type="PROSITE" id="PS51194">
    <property type="entry name" value="HELICASE_CTER"/>
    <property type="match status" value="1"/>
</dbReference>
<dbReference type="GO" id="GO:0004386">
    <property type="term" value="F:helicase activity"/>
    <property type="evidence" value="ECO:0007669"/>
    <property type="project" value="UniProtKB-KW"/>
</dbReference>
<dbReference type="Proteomes" id="UP001166093">
    <property type="component" value="Unassembled WGS sequence"/>
</dbReference>
<dbReference type="CDD" id="cd18787">
    <property type="entry name" value="SF2_C_DEAD"/>
    <property type="match status" value="1"/>
</dbReference>
<name>A0ABS2XR80_POLSP</name>
<gene>
    <name evidence="2" type="primary">Ddx59_0</name>
    <name evidence="2" type="ORF">GTO93_0015209</name>
</gene>
<dbReference type="InterPro" id="IPR001650">
    <property type="entry name" value="Helicase_C-like"/>
</dbReference>
<evidence type="ECO:0000313" key="3">
    <source>
        <dbReference type="Proteomes" id="UP001166093"/>
    </source>
</evidence>
<keyword evidence="2" id="KW-0378">Hydrolase</keyword>
<keyword evidence="3" id="KW-1185">Reference proteome</keyword>
<feature type="domain" description="Helicase C-terminal" evidence="1">
    <location>
        <begin position="6"/>
        <end position="154"/>
    </location>
</feature>
<evidence type="ECO:0000259" key="1">
    <source>
        <dbReference type="PROSITE" id="PS51194"/>
    </source>
</evidence>
<dbReference type="EMBL" id="JAAWVQ010063239">
    <property type="protein sequence ID" value="MBN3276860.1"/>
    <property type="molecule type" value="Genomic_DNA"/>
</dbReference>
<evidence type="ECO:0000313" key="2">
    <source>
        <dbReference type="EMBL" id="MBN3276860.1"/>
    </source>
</evidence>
<keyword evidence="2" id="KW-0347">Helicase</keyword>
<organism evidence="2 3">
    <name type="scientific">Polyodon spathula</name>
    <name type="common">North American paddlefish</name>
    <name type="synonym">Squalus spathula</name>
    <dbReference type="NCBI Taxonomy" id="7913"/>
    <lineage>
        <taxon>Eukaryota</taxon>
        <taxon>Metazoa</taxon>
        <taxon>Chordata</taxon>
        <taxon>Craniata</taxon>
        <taxon>Vertebrata</taxon>
        <taxon>Euteleostomi</taxon>
        <taxon>Actinopterygii</taxon>
        <taxon>Chondrostei</taxon>
        <taxon>Acipenseriformes</taxon>
        <taxon>Polyodontidae</taxon>
        <taxon>Polyodon</taxon>
    </lineage>
</organism>
<dbReference type="SUPFAM" id="SSF52540">
    <property type="entry name" value="P-loop containing nucleoside triphosphate hydrolases"/>
    <property type="match status" value="1"/>
</dbReference>
<dbReference type="Gene3D" id="3.40.50.300">
    <property type="entry name" value="P-loop containing nucleotide triphosphate hydrolases"/>
    <property type="match status" value="1"/>
</dbReference>